<dbReference type="Proteomes" id="UP001189122">
    <property type="component" value="Unassembled WGS sequence"/>
</dbReference>
<reference evidence="1 2" key="1">
    <citation type="submission" date="2019-12" db="EMBL/GenBank/DDBJ databases">
        <authorList>
            <person name="Scholz U."/>
            <person name="Mascher M."/>
            <person name="Fiebig A."/>
        </authorList>
    </citation>
    <scope>NUCLEOTIDE SEQUENCE</scope>
</reference>
<organism evidence="1">
    <name type="scientific">Spirodela intermedia</name>
    <name type="common">Intermediate duckweed</name>
    <dbReference type="NCBI Taxonomy" id="51605"/>
    <lineage>
        <taxon>Eukaryota</taxon>
        <taxon>Viridiplantae</taxon>
        <taxon>Streptophyta</taxon>
        <taxon>Embryophyta</taxon>
        <taxon>Tracheophyta</taxon>
        <taxon>Spermatophyta</taxon>
        <taxon>Magnoliopsida</taxon>
        <taxon>Liliopsida</taxon>
        <taxon>Araceae</taxon>
        <taxon>Lemnoideae</taxon>
        <taxon>Spirodela</taxon>
    </lineage>
</organism>
<dbReference type="AlphaFoldDB" id="A0A7I8INW6"/>
<sequence length="61" mass="6636">MKRRHKNCVIYIVTHITLILDKVDNKAGAQAAWTDRGTCAPLPFHVTGGQLTVGQGVVVHV</sequence>
<protein>
    <submittedName>
        <fullName evidence="1">Uncharacterized protein</fullName>
    </submittedName>
</protein>
<evidence type="ECO:0000313" key="2">
    <source>
        <dbReference type="Proteomes" id="UP001189122"/>
    </source>
</evidence>
<dbReference type="EMBL" id="LR743592">
    <property type="protein sequence ID" value="CAA2619849.1"/>
    <property type="molecule type" value="Genomic_DNA"/>
</dbReference>
<keyword evidence="2" id="KW-1185">Reference proteome</keyword>
<evidence type="ECO:0000313" key="1">
    <source>
        <dbReference type="EMBL" id="CAA2619849.1"/>
    </source>
</evidence>
<gene>
    <name evidence="1" type="ORF">SI7747_05006018</name>
</gene>
<name>A0A7I8INW6_SPIIN</name>
<dbReference type="EMBL" id="CACRZD030000005">
    <property type="protein sequence ID" value="CAA6659596.1"/>
    <property type="molecule type" value="Genomic_DNA"/>
</dbReference>
<accession>A0A7I8INW6</accession>
<proteinExistence type="predicted"/>